<accession>A0A2P6N8Q4</accession>
<reference evidence="1 2" key="1">
    <citation type="journal article" date="2018" name="Genome Biol. Evol.">
        <title>Multiple Roots of Fruiting Body Formation in Amoebozoa.</title>
        <authorList>
            <person name="Hillmann F."/>
            <person name="Forbes G."/>
            <person name="Novohradska S."/>
            <person name="Ferling I."/>
            <person name="Riege K."/>
            <person name="Groth M."/>
            <person name="Westermann M."/>
            <person name="Marz M."/>
            <person name="Spaller T."/>
            <person name="Winckler T."/>
            <person name="Schaap P."/>
            <person name="Glockner G."/>
        </authorList>
    </citation>
    <scope>NUCLEOTIDE SEQUENCE [LARGE SCALE GENOMIC DNA]</scope>
    <source>
        <strain evidence="1 2">Jena</strain>
    </source>
</reference>
<dbReference type="OrthoDB" id="15811at2759"/>
<dbReference type="InParanoid" id="A0A2P6N8Q4"/>
<evidence type="ECO:0000313" key="1">
    <source>
        <dbReference type="EMBL" id="PRP80325.1"/>
    </source>
</evidence>
<comment type="caution">
    <text evidence="1">The sequence shown here is derived from an EMBL/GenBank/DDBJ whole genome shotgun (WGS) entry which is preliminary data.</text>
</comment>
<name>A0A2P6N8Q4_9EUKA</name>
<sequence>MFPSGGSMETNSFVFMVCRGDTLHSLQIVFDTSQPHVLTIHILRPDDSKGKAVTYVAVCNFDYDRGCEGWAELAKKQALSHTRDTYAGWSGSIMESVQQEHVHICLWLIGACTDGSFCSSIEKTLHSSLSSLCGRSKQTIADKCSDLLAGRVAIIWDGANVFISRL</sequence>
<dbReference type="AlphaFoldDB" id="A0A2P6N8Q4"/>
<organism evidence="1 2">
    <name type="scientific">Planoprotostelium fungivorum</name>
    <dbReference type="NCBI Taxonomy" id="1890364"/>
    <lineage>
        <taxon>Eukaryota</taxon>
        <taxon>Amoebozoa</taxon>
        <taxon>Evosea</taxon>
        <taxon>Variosea</taxon>
        <taxon>Cavosteliida</taxon>
        <taxon>Cavosteliaceae</taxon>
        <taxon>Planoprotostelium</taxon>
    </lineage>
</organism>
<proteinExistence type="predicted"/>
<evidence type="ECO:0000313" key="2">
    <source>
        <dbReference type="Proteomes" id="UP000241769"/>
    </source>
</evidence>
<gene>
    <name evidence="1" type="ORF">PROFUN_12077</name>
</gene>
<keyword evidence="2" id="KW-1185">Reference proteome</keyword>
<protein>
    <submittedName>
        <fullName evidence="1">Uncharacterized protein</fullName>
    </submittedName>
</protein>
<dbReference type="Proteomes" id="UP000241769">
    <property type="component" value="Unassembled WGS sequence"/>
</dbReference>
<dbReference type="EMBL" id="MDYQ01000153">
    <property type="protein sequence ID" value="PRP80325.1"/>
    <property type="molecule type" value="Genomic_DNA"/>
</dbReference>